<evidence type="ECO:0000256" key="1">
    <source>
        <dbReference type="ARBA" id="ARBA00022729"/>
    </source>
</evidence>
<dbReference type="PANTHER" id="PTHR47988">
    <property type="entry name" value="SOMATIC EMBRYOGENESIS RECEPTOR KINASE 1"/>
    <property type="match status" value="1"/>
</dbReference>
<accession>A0A834G9D2</accession>
<proteinExistence type="predicted"/>
<comment type="caution">
    <text evidence="2">The sequence shown here is derived from an EMBL/GenBank/DDBJ whole genome shotgun (WGS) entry which is preliminary data.</text>
</comment>
<sequence length="223" mass="24712">MCSASRLLGRLSFCCLNGEMHCVEVAWASLPNSFEFQRQQPWVPKMGKRDQKLHRGCAVAYRRVHSPAGADESSSSFSSSVEAKALLDSGWWGNFSLKNHCYLKGITCNGAGSVIRMDGYFCSPHGKLAKMNWSSLLNLEYLDLSNSRLTGEIPAEIASLSKLVHLDLSFNYDLQGVLPPTLGNLTQLVHLDLSATNIREIFEYSMKTGYRGPIASRAKCLED</sequence>
<evidence type="ECO:0000313" key="3">
    <source>
        <dbReference type="Proteomes" id="UP000626092"/>
    </source>
</evidence>
<evidence type="ECO:0008006" key="4">
    <source>
        <dbReference type="Google" id="ProtNLM"/>
    </source>
</evidence>
<dbReference type="Pfam" id="PF13855">
    <property type="entry name" value="LRR_8"/>
    <property type="match status" value="1"/>
</dbReference>
<dbReference type="AlphaFoldDB" id="A0A834G9D2"/>
<dbReference type="InterPro" id="IPR001611">
    <property type="entry name" value="Leu-rich_rpt"/>
</dbReference>
<dbReference type="SUPFAM" id="SSF52058">
    <property type="entry name" value="L domain-like"/>
    <property type="match status" value="1"/>
</dbReference>
<dbReference type="Proteomes" id="UP000626092">
    <property type="component" value="Unassembled WGS sequence"/>
</dbReference>
<keyword evidence="1" id="KW-0732">Signal</keyword>
<keyword evidence="3" id="KW-1185">Reference proteome</keyword>
<gene>
    <name evidence="2" type="ORF">RHSIM_Rhsim10G0041400</name>
</gene>
<dbReference type="InterPro" id="IPR032675">
    <property type="entry name" value="LRR_dom_sf"/>
</dbReference>
<name>A0A834G9D2_RHOSS</name>
<dbReference type="Gene3D" id="3.80.10.10">
    <property type="entry name" value="Ribonuclease Inhibitor"/>
    <property type="match status" value="1"/>
</dbReference>
<evidence type="ECO:0000313" key="2">
    <source>
        <dbReference type="EMBL" id="KAF7129190.1"/>
    </source>
</evidence>
<reference evidence="2" key="1">
    <citation type="submission" date="2019-11" db="EMBL/GenBank/DDBJ databases">
        <authorList>
            <person name="Liu Y."/>
            <person name="Hou J."/>
            <person name="Li T.-Q."/>
            <person name="Guan C.-H."/>
            <person name="Wu X."/>
            <person name="Wu H.-Z."/>
            <person name="Ling F."/>
            <person name="Zhang R."/>
            <person name="Shi X.-G."/>
            <person name="Ren J.-P."/>
            <person name="Chen E.-F."/>
            <person name="Sun J.-M."/>
        </authorList>
    </citation>
    <scope>NUCLEOTIDE SEQUENCE</scope>
    <source>
        <strain evidence="2">Adult_tree_wgs_1</strain>
        <tissue evidence="2">Leaves</tissue>
    </source>
</reference>
<organism evidence="2 3">
    <name type="scientific">Rhododendron simsii</name>
    <name type="common">Sims's rhododendron</name>
    <dbReference type="NCBI Taxonomy" id="118357"/>
    <lineage>
        <taxon>Eukaryota</taxon>
        <taxon>Viridiplantae</taxon>
        <taxon>Streptophyta</taxon>
        <taxon>Embryophyta</taxon>
        <taxon>Tracheophyta</taxon>
        <taxon>Spermatophyta</taxon>
        <taxon>Magnoliopsida</taxon>
        <taxon>eudicotyledons</taxon>
        <taxon>Gunneridae</taxon>
        <taxon>Pentapetalae</taxon>
        <taxon>asterids</taxon>
        <taxon>Ericales</taxon>
        <taxon>Ericaceae</taxon>
        <taxon>Ericoideae</taxon>
        <taxon>Rhodoreae</taxon>
        <taxon>Rhododendron</taxon>
    </lineage>
</organism>
<dbReference type="EMBL" id="WJXA01000010">
    <property type="protein sequence ID" value="KAF7129190.1"/>
    <property type="molecule type" value="Genomic_DNA"/>
</dbReference>
<protein>
    <recommendedName>
        <fullName evidence="4">Leucine-rich repeat-containing N-terminal plant-type domain-containing protein</fullName>
    </recommendedName>
</protein>
<dbReference type="OrthoDB" id="2105857at2759"/>